<feature type="compositionally biased region" description="Polar residues" evidence="1">
    <location>
        <begin position="512"/>
        <end position="524"/>
    </location>
</feature>
<evidence type="ECO:0000313" key="3">
    <source>
        <dbReference type="Proteomes" id="UP000095447"/>
    </source>
</evidence>
<dbReference type="Proteomes" id="UP000095447">
    <property type="component" value="Unassembled WGS sequence"/>
</dbReference>
<protein>
    <submittedName>
        <fullName evidence="2">Uncharacterized protein</fullName>
    </submittedName>
</protein>
<sequence length="964" mass="100529">MKEQFLNLTGLTELVGYLKTSIANHKEILPYASNKLFPSVGDINTIYINTATNTIYRWDSSSKTYITLAKAVKSVAISESTENGKITLTVDGNKTTVPVHGLGSAAYTNSSAYSSAGHTHTKAQVGLGNVDNTADANKSVKHATTADSATTAGTATNVSAGEGTADAARHVWFSDSTTETKRAYSDKFKYNPVTNNLTVNVTGNAATASSVAWGNITEKPSTYAPSAHNHNDSTITSLNASKLFGTIDIARLPHGALERLVIVEDDTARFKLTTANIQLGDTVKVTKTEKMYYVVDESKLSSEAGYSVYTAGTATSVPWSGVTEKPSSYPPASHNHDERYYTETEMNSKLAEKATKVHTHTKSEVGLGNVDNTADATKSVKYAISAGSASSAAALTSNAGSSTQPVYFSGGKPVACSYTLGKSVPADALFTDHTYGNMKGATSSSAGSAGLVPAPNIGEQLKFLRADGTWVIPTNTTYSVGTSSYLGITKLYTETGSATDGTMTQNAITSALNGKSPTSHTHNYAGSSSSGGAANSANKLATARTVSGGTDITLSFNYDGSGNSSANIGFYSSSASVGDKNNYPFHRFAKLDTIAASYSDKSTTFFISQDYSGGGFGIVRIVLRTNNSSLASTVEVKWLVRCGLSADSVQVGIYNVFGKTYADAFFKTGGSYAGTCFRTLASGARGGISRTWVLVNSSEVSGTSATDAKTSTECYATIAAAGTALHKQAYSSIVSGTDSGTASYANSAGSANSVAWGNVTGKPSTFAPSSHTHNYAGSSSAGGAATSAIKLSTPRKIGNASFDGTADITLSQMGLNVPVEITKANYLAKKKAGTLNANTYYNVIDEYDSANVINDSSVTTNSTFSSTKSEKTYAKKSTLVNTTLTASKWTGSSAPYTYVLPVSGATTSNIVEINYASNASSQAIEAYQNAMLADGGQTTNQITIKATEKPTIDIPITIVIRNDL</sequence>
<dbReference type="RefSeq" id="WP_055053276.1">
    <property type="nucleotide sequence ID" value="NZ_CYZA01000006.1"/>
</dbReference>
<accession>A0A174AEM6</accession>
<organism evidence="2 3">
    <name type="scientific">Blautia obeum</name>
    <dbReference type="NCBI Taxonomy" id="40520"/>
    <lineage>
        <taxon>Bacteria</taxon>
        <taxon>Bacillati</taxon>
        <taxon>Bacillota</taxon>
        <taxon>Clostridia</taxon>
        <taxon>Lachnospirales</taxon>
        <taxon>Lachnospiraceae</taxon>
        <taxon>Blautia</taxon>
    </lineage>
</organism>
<feature type="region of interest" description="Disordered" evidence="1">
    <location>
        <begin position="512"/>
        <end position="533"/>
    </location>
</feature>
<proteinExistence type="predicted"/>
<evidence type="ECO:0000313" key="2">
    <source>
        <dbReference type="EMBL" id="CUN85968.1"/>
    </source>
</evidence>
<reference evidence="2 3" key="1">
    <citation type="submission" date="2015-09" db="EMBL/GenBank/DDBJ databases">
        <authorList>
            <consortium name="Pathogen Informatics"/>
        </authorList>
    </citation>
    <scope>NUCLEOTIDE SEQUENCE [LARGE SCALE GENOMIC DNA]</scope>
    <source>
        <strain evidence="2 3">2789STDY5608838</strain>
    </source>
</reference>
<dbReference type="EMBL" id="CYZA01000006">
    <property type="protein sequence ID" value="CUN85968.1"/>
    <property type="molecule type" value="Genomic_DNA"/>
</dbReference>
<name>A0A174AEM6_9FIRM</name>
<dbReference type="AlphaFoldDB" id="A0A174AEM6"/>
<evidence type="ECO:0000256" key="1">
    <source>
        <dbReference type="SAM" id="MobiDB-lite"/>
    </source>
</evidence>
<gene>
    <name evidence="2" type="ORF">ERS852395_01539</name>
</gene>